<proteinExistence type="predicted"/>
<protein>
    <recommendedName>
        <fullName evidence="3">Transposase</fullName>
    </recommendedName>
</protein>
<keyword evidence="2" id="KW-1185">Reference proteome</keyword>
<evidence type="ECO:0000313" key="1">
    <source>
        <dbReference type="EMBL" id="GAA0362560.1"/>
    </source>
</evidence>
<evidence type="ECO:0000313" key="2">
    <source>
        <dbReference type="Proteomes" id="UP001501822"/>
    </source>
</evidence>
<reference evidence="1 2" key="1">
    <citation type="journal article" date="2019" name="Int. J. Syst. Evol. Microbiol.">
        <title>The Global Catalogue of Microorganisms (GCM) 10K type strain sequencing project: providing services to taxonomists for standard genome sequencing and annotation.</title>
        <authorList>
            <consortium name="The Broad Institute Genomics Platform"/>
            <consortium name="The Broad Institute Genome Sequencing Center for Infectious Disease"/>
            <person name="Wu L."/>
            <person name="Ma J."/>
        </authorList>
    </citation>
    <scope>NUCLEOTIDE SEQUENCE [LARGE SCALE GENOMIC DNA]</scope>
    <source>
        <strain evidence="1 2">JCM 3146</strain>
    </source>
</reference>
<dbReference type="EMBL" id="BAAABM010000056">
    <property type="protein sequence ID" value="GAA0362560.1"/>
    <property type="molecule type" value="Genomic_DNA"/>
</dbReference>
<accession>A0ABN0XFH6</accession>
<gene>
    <name evidence="1" type="ORF">GCM10010151_60730</name>
</gene>
<organism evidence="1 2">
    <name type="scientific">Actinoallomurus spadix</name>
    <dbReference type="NCBI Taxonomy" id="79912"/>
    <lineage>
        <taxon>Bacteria</taxon>
        <taxon>Bacillati</taxon>
        <taxon>Actinomycetota</taxon>
        <taxon>Actinomycetes</taxon>
        <taxon>Streptosporangiales</taxon>
        <taxon>Thermomonosporaceae</taxon>
        <taxon>Actinoallomurus</taxon>
    </lineage>
</organism>
<comment type="caution">
    <text evidence="1">The sequence shown here is derived from an EMBL/GenBank/DDBJ whole genome shotgun (WGS) entry which is preliminary data.</text>
</comment>
<sequence>MPWPRGIFIRLSKWPYAWVKVAAVDRRADVYWQVPYQQL</sequence>
<name>A0ABN0XFH6_9ACTN</name>
<evidence type="ECO:0008006" key="3">
    <source>
        <dbReference type="Google" id="ProtNLM"/>
    </source>
</evidence>
<dbReference type="Proteomes" id="UP001501822">
    <property type="component" value="Unassembled WGS sequence"/>
</dbReference>